<dbReference type="Gene3D" id="3.90.400.10">
    <property type="entry name" value="Oligo-1,6-glucosidase, Domain 2"/>
    <property type="match status" value="1"/>
</dbReference>
<dbReference type="SUPFAM" id="SSF51445">
    <property type="entry name" value="(Trans)glycosidases"/>
    <property type="match status" value="1"/>
</dbReference>
<evidence type="ECO:0000256" key="2">
    <source>
        <dbReference type="ARBA" id="ARBA00008061"/>
    </source>
</evidence>
<evidence type="ECO:0000259" key="7">
    <source>
        <dbReference type="SMART" id="SM00642"/>
    </source>
</evidence>
<dbReference type="FunFam" id="3.90.400.10:FF:000001">
    <property type="entry name" value="Maltase A3, isoform A"/>
    <property type="match status" value="1"/>
</dbReference>
<dbReference type="InterPro" id="IPR006047">
    <property type="entry name" value="GH13_cat_dom"/>
</dbReference>
<reference evidence="8" key="1">
    <citation type="journal article" date="2018" name="PLoS Negl. Trop. Dis.">
        <title>An insight into the salivary gland and fat body transcriptome of Panstrongylus lignarius (Hemiptera: Heteroptera), the main vector of Chagas disease in Peru.</title>
        <authorList>
            <person name="Nevoa J.C."/>
            <person name="Mendes M.T."/>
            <person name="da Silva M.V."/>
            <person name="Soares S.C."/>
            <person name="Oliveira C.J.F."/>
            <person name="Ribeiro J.M.C."/>
        </authorList>
    </citation>
    <scope>NUCLEOTIDE SEQUENCE</scope>
</reference>
<evidence type="ECO:0000256" key="5">
    <source>
        <dbReference type="ARBA" id="ARBA00023295"/>
    </source>
</evidence>
<keyword evidence="5" id="KW-0378">Hydrolase</keyword>
<dbReference type="InterPro" id="IPR045857">
    <property type="entry name" value="O16G_dom_2"/>
</dbReference>
<sequence>MSSNYFVFVLFCASLAIVNSLEWYDSQVLYQIYTPSFADSDGNGVGDFKGIKDKAQYLKDLGVGAIWLTPFYKSPMKDNGYDISNFTGINEIFGNLEDLKALIKTYHDLGIKVLFDLVPNHTSDEHPWFKDSIANKNEKGDYYVWVSADKLYPSGYLPPNNWDSLYGGSAWEYNKDRQQFYLHQFKKYQPDLNYRNPKVLDEIKNVMRYWLDIGVDGFRVDAVPYLVEDKNLRSENQIKDCNDINDYNCFTHYQTKDLNETYQILEELGKVFDENKYKNQPRKLFLEAYTSVNNTIKYFSKYATPFNFGLLSIQRDWNATQVENLLTEWTLPKENRTFIWATGNHDNSRIGTKMGEDMIDAVNMLSFMAPGNTVTYYGEEIGMVDAVLNTELLVESRNPERTPMQWNNSISAGFSNSTKTWLPVNPNYWYINKEKETADKKSHLSVYKLLVQLQNDIIEKTNYTTHVLAPYVFALKRSNHLLVINLDDRDQEVNLTKIHDLPTTLSVRISSVNSVNNDGDNVKTADNLWMRPRSGIIFKANSSAVTNASSFLLIALLLLHSLY</sequence>
<name>A0A224XHG6_9HEMI</name>
<evidence type="ECO:0000256" key="6">
    <source>
        <dbReference type="SAM" id="SignalP"/>
    </source>
</evidence>
<accession>A0A224XHG6</accession>
<protein>
    <recommendedName>
        <fullName evidence="3">alpha-glucosidase</fullName>
        <ecNumber evidence="3">3.2.1.20</ecNumber>
    </recommendedName>
</protein>
<organism evidence="8">
    <name type="scientific">Panstrongylus lignarius</name>
    <dbReference type="NCBI Taxonomy" id="156445"/>
    <lineage>
        <taxon>Eukaryota</taxon>
        <taxon>Metazoa</taxon>
        <taxon>Ecdysozoa</taxon>
        <taxon>Arthropoda</taxon>
        <taxon>Hexapoda</taxon>
        <taxon>Insecta</taxon>
        <taxon>Pterygota</taxon>
        <taxon>Neoptera</taxon>
        <taxon>Paraneoptera</taxon>
        <taxon>Hemiptera</taxon>
        <taxon>Heteroptera</taxon>
        <taxon>Panheteroptera</taxon>
        <taxon>Cimicomorpha</taxon>
        <taxon>Reduviidae</taxon>
        <taxon>Triatominae</taxon>
        <taxon>Panstrongylus</taxon>
    </lineage>
</organism>
<dbReference type="SMART" id="SM00642">
    <property type="entry name" value="Aamy"/>
    <property type="match status" value="1"/>
</dbReference>
<evidence type="ECO:0000256" key="1">
    <source>
        <dbReference type="ARBA" id="ARBA00001657"/>
    </source>
</evidence>
<feature type="domain" description="Glycosyl hydrolase family 13 catalytic" evidence="7">
    <location>
        <begin position="31"/>
        <end position="401"/>
    </location>
</feature>
<keyword evidence="5" id="KW-0326">Glycosidase</keyword>
<dbReference type="PANTHER" id="PTHR10357">
    <property type="entry name" value="ALPHA-AMYLASE FAMILY MEMBER"/>
    <property type="match status" value="1"/>
</dbReference>
<dbReference type="PANTHER" id="PTHR10357:SF179">
    <property type="entry name" value="NEUTRAL AND BASIC AMINO ACID TRANSPORT PROTEIN RBAT"/>
    <property type="match status" value="1"/>
</dbReference>
<keyword evidence="6" id="KW-0732">Signal</keyword>
<comment type="catalytic activity">
    <reaction evidence="1">
        <text>Hydrolysis of terminal, non-reducing (1-&gt;4)-linked alpha-D-glucose residues with release of alpha-D-glucose.</text>
        <dbReference type="EC" id="3.2.1.20"/>
    </reaction>
</comment>
<dbReference type="GO" id="GO:0004558">
    <property type="term" value="F:alpha-1,4-glucosidase activity"/>
    <property type="evidence" value="ECO:0007669"/>
    <property type="project" value="UniProtKB-EC"/>
</dbReference>
<dbReference type="GO" id="GO:0005975">
    <property type="term" value="P:carbohydrate metabolic process"/>
    <property type="evidence" value="ECO:0007669"/>
    <property type="project" value="InterPro"/>
</dbReference>
<dbReference type="InterPro" id="IPR017853">
    <property type="entry name" value="GH"/>
</dbReference>
<proteinExistence type="inferred from homology"/>
<dbReference type="EC" id="3.2.1.20" evidence="3"/>
<feature type="signal peptide" evidence="6">
    <location>
        <begin position="1"/>
        <end position="20"/>
    </location>
</feature>
<keyword evidence="4" id="KW-0325">Glycoprotein</keyword>
<comment type="similarity">
    <text evidence="2">Belongs to the glycosyl hydrolase 13 family.</text>
</comment>
<dbReference type="AlphaFoldDB" id="A0A224XHG6"/>
<dbReference type="Pfam" id="PF00128">
    <property type="entry name" value="Alpha-amylase"/>
    <property type="match status" value="1"/>
</dbReference>
<dbReference type="EMBL" id="GFTR01007178">
    <property type="protein sequence ID" value="JAW09248.1"/>
    <property type="molecule type" value="Transcribed_RNA"/>
</dbReference>
<evidence type="ECO:0000256" key="4">
    <source>
        <dbReference type="ARBA" id="ARBA00023180"/>
    </source>
</evidence>
<dbReference type="Gene3D" id="3.20.20.80">
    <property type="entry name" value="Glycosidases"/>
    <property type="match status" value="2"/>
</dbReference>
<evidence type="ECO:0000313" key="8">
    <source>
        <dbReference type="EMBL" id="JAW09248.1"/>
    </source>
</evidence>
<feature type="chain" id="PRO_5011990858" description="alpha-glucosidase" evidence="6">
    <location>
        <begin position="21"/>
        <end position="563"/>
    </location>
</feature>
<evidence type="ECO:0000256" key="3">
    <source>
        <dbReference type="ARBA" id="ARBA00012741"/>
    </source>
</evidence>